<evidence type="ECO:0000313" key="11">
    <source>
        <dbReference type="EMBL" id="TPP65750.1"/>
    </source>
</evidence>
<reference evidence="11 12" key="1">
    <citation type="submission" date="2019-04" db="EMBL/GenBank/DDBJ databases">
        <title>Annotation for the trematode Fasciola gigantica.</title>
        <authorList>
            <person name="Choi Y.-J."/>
        </authorList>
    </citation>
    <scope>NUCLEOTIDE SEQUENCE [LARGE SCALE GENOMIC DNA]</scope>
    <source>
        <strain evidence="11">Uganda_cow_1</strain>
    </source>
</reference>
<keyword evidence="4" id="KW-0324">Glycolysis</keyword>
<dbReference type="EC" id="4.2.1.11" evidence="3"/>
<feature type="compositionally biased region" description="Polar residues" evidence="9">
    <location>
        <begin position="165"/>
        <end position="174"/>
    </location>
</feature>
<evidence type="ECO:0000256" key="3">
    <source>
        <dbReference type="ARBA" id="ARBA00012058"/>
    </source>
</evidence>
<organism evidence="11 12">
    <name type="scientific">Fasciola gigantica</name>
    <name type="common">Giant liver fluke</name>
    <dbReference type="NCBI Taxonomy" id="46835"/>
    <lineage>
        <taxon>Eukaryota</taxon>
        <taxon>Metazoa</taxon>
        <taxon>Spiralia</taxon>
        <taxon>Lophotrochozoa</taxon>
        <taxon>Platyhelminthes</taxon>
        <taxon>Trematoda</taxon>
        <taxon>Digenea</taxon>
        <taxon>Plagiorchiida</taxon>
        <taxon>Echinostomata</taxon>
        <taxon>Echinostomatoidea</taxon>
        <taxon>Fasciolidae</taxon>
        <taxon>Fasciola</taxon>
    </lineage>
</organism>
<evidence type="ECO:0000256" key="9">
    <source>
        <dbReference type="SAM" id="MobiDB-lite"/>
    </source>
</evidence>
<dbReference type="InterPro" id="IPR020810">
    <property type="entry name" value="Enolase_C"/>
</dbReference>
<comment type="pathway">
    <text evidence="1">Carbohydrate degradation; glycolysis; pyruvate from D-glyceraldehyde 3-phosphate: step 4/5.</text>
</comment>
<feature type="region of interest" description="Disordered" evidence="9">
    <location>
        <begin position="529"/>
        <end position="564"/>
    </location>
</feature>
<protein>
    <recommendedName>
        <fullName evidence="7">Enolase 4</fullName>
        <ecNumber evidence="3">4.2.1.11</ecNumber>
    </recommendedName>
    <alternativeName>
        <fullName evidence="6">2-phospho-D-glycerate hydro-lyase</fullName>
    </alternativeName>
</protein>
<accession>A0A504Z937</accession>
<name>A0A504Z937_FASGI</name>
<comment type="catalytic activity">
    <reaction evidence="8">
        <text>(2R)-2-phosphoglycerate = phosphoenolpyruvate + H2O</text>
        <dbReference type="Rhea" id="RHEA:10164"/>
        <dbReference type="ChEBI" id="CHEBI:15377"/>
        <dbReference type="ChEBI" id="CHEBI:58289"/>
        <dbReference type="ChEBI" id="CHEBI:58702"/>
        <dbReference type="EC" id="4.2.1.11"/>
    </reaction>
</comment>
<dbReference type="UniPathway" id="UPA00109">
    <property type="reaction ID" value="UER00187"/>
</dbReference>
<evidence type="ECO:0000259" key="10">
    <source>
        <dbReference type="SMART" id="SM01192"/>
    </source>
</evidence>
<dbReference type="STRING" id="46835.A0A504Z937"/>
<evidence type="ECO:0000256" key="7">
    <source>
        <dbReference type="ARBA" id="ARBA00034855"/>
    </source>
</evidence>
<dbReference type="EMBL" id="SUNJ01002733">
    <property type="protein sequence ID" value="TPP65750.1"/>
    <property type="molecule type" value="Genomic_DNA"/>
</dbReference>
<dbReference type="SUPFAM" id="SSF51604">
    <property type="entry name" value="Enolase C-terminal domain-like"/>
    <property type="match status" value="1"/>
</dbReference>
<feature type="region of interest" description="Disordered" evidence="9">
    <location>
        <begin position="164"/>
        <end position="211"/>
    </location>
</feature>
<gene>
    <name evidence="11" type="ORF">FGIG_05891</name>
</gene>
<dbReference type="GO" id="GO:0000015">
    <property type="term" value="C:phosphopyruvate hydratase complex"/>
    <property type="evidence" value="ECO:0007669"/>
    <property type="project" value="InterPro"/>
</dbReference>
<evidence type="ECO:0000256" key="1">
    <source>
        <dbReference type="ARBA" id="ARBA00005031"/>
    </source>
</evidence>
<dbReference type="PANTHER" id="PTHR11902:SF30">
    <property type="entry name" value="ENOLASE 4"/>
    <property type="match status" value="1"/>
</dbReference>
<evidence type="ECO:0000256" key="6">
    <source>
        <dbReference type="ARBA" id="ARBA00031125"/>
    </source>
</evidence>
<feature type="compositionally biased region" description="Polar residues" evidence="9">
    <location>
        <begin position="544"/>
        <end position="557"/>
    </location>
</feature>
<dbReference type="GO" id="GO:0006096">
    <property type="term" value="P:glycolytic process"/>
    <property type="evidence" value="ECO:0007669"/>
    <property type="project" value="UniProtKB-UniPathway"/>
</dbReference>
<keyword evidence="5" id="KW-0456">Lyase</keyword>
<sequence length="680" mass="74748">MVSKAKFRSKMSSPLTEKQLKAKAIQYYRENSVLMWIEQVLNKMFLDNPKDMAGYLSEFFTAHAQPPVVASITITKLTSGAVGMLYKIRVQGHWLQKSETLTQLVYEVPRQHDQALTSVESDDHMEMENLIEEEILPSMSDSPLSYHSLKSMDERLRSWYDHRLTSQQKSQDSQCPDDAEKTDAARKQGGSLTKPPTQGIKGKTSRPATSVAPSEIINLAPPVAFHISAFSMAMLMAACNSTHMSAEPYQAVTEIANELTSEHESNETRIERNQLPLPLVTMVNGLIGGTGGPGQQCKCIRHILIIPKPTLSPKEICEDLLRCKWQVEEMLRVKPFPGSQLLCSNGAPAIPMDRPEKGLDFVLDVLQQLQMKDRFFLGLHLISRAIFDPVKGKYEPVSGCQKTPEEMVSFYADLVGKYPQIQLLIEPFRKEDSQCWAMLHECIGAQTLLASTNVPQSIVSTGSAGAGGSGGISSGLRKTSAPRPPSQLGIPSSPSVATVARWNLSRLPKSFRGVTENHGTTAISCTETNAAIPTGTGDEEQGKPFSSNADYNSATEDNTTERAGDNEAQLCSSAWFVSPEAVQDCCLITELIEATNFMQSQKKSTIFDVQSMKYADVLLLDIAIGLSFSFISLGGLGLPEHEKQLLHWVQAASKYLAPETTQAPSKAYGWSNFGRSCTNE</sequence>
<proteinExistence type="inferred from homology"/>
<comment type="caution">
    <text evidence="11">The sequence shown here is derived from an EMBL/GenBank/DDBJ whole genome shotgun (WGS) entry which is preliminary data.</text>
</comment>
<evidence type="ECO:0000256" key="2">
    <source>
        <dbReference type="ARBA" id="ARBA00009604"/>
    </source>
</evidence>
<evidence type="ECO:0000313" key="12">
    <source>
        <dbReference type="Proteomes" id="UP000316759"/>
    </source>
</evidence>
<dbReference type="SMART" id="SM01192">
    <property type="entry name" value="Enolase_C"/>
    <property type="match status" value="1"/>
</dbReference>
<dbReference type="Gene3D" id="3.20.20.120">
    <property type="entry name" value="Enolase-like C-terminal domain"/>
    <property type="match status" value="1"/>
</dbReference>
<dbReference type="GO" id="GO:0000287">
    <property type="term" value="F:magnesium ion binding"/>
    <property type="evidence" value="ECO:0007669"/>
    <property type="project" value="InterPro"/>
</dbReference>
<dbReference type="PANTHER" id="PTHR11902">
    <property type="entry name" value="ENOLASE"/>
    <property type="match status" value="1"/>
</dbReference>
<dbReference type="InterPro" id="IPR036849">
    <property type="entry name" value="Enolase-like_C_sf"/>
</dbReference>
<dbReference type="GO" id="GO:0004634">
    <property type="term" value="F:phosphopyruvate hydratase activity"/>
    <property type="evidence" value="ECO:0007669"/>
    <property type="project" value="UniProtKB-EC"/>
</dbReference>
<dbReference type="CDD" id="cd22974">
    <property type="entry name" value="DD_ENO4"/>
    <property type="match status" value="1"/>
</dbReference>
<evidence type="ECO:0000256" key="5">
    <source>
        <dbReference type="ARBA" id="ARBA00023239"/>
    </source>
</evidence>
<dbReference type="AlphaFoldDB" id="A0A504Z937"/>
<keyword evidence="12" id="KW-1185">Reference proteome</keyword>
<dbReference type="Proteomes" id="UP000316759">
    <property type="component" value="Unassembled WGS sequence"/>
</dbReference>
<evidence type="ECO:0000256" key="8">
    <source>
        <dbReference type="ARBA" id="ARBA00048333"/>
    </source>
</evidence>
<feature type="compositionally biased region" description="Gly residues" evidence="9">
    <location>
        <begin position="464"/>
        <end position="473"/>
    </location>
</feature>
<dbReference type="InterPro" id="IPR047500">
    <property type="entry name" value="DD_ENO4"/>
</dbReference>
<dbReference type="InterPro" id="IPR000941">
    <property type="entry name" value="Enolase"/>
</dbReference>
<comment type="similarity">
    <text evidence="2">Belongs to the enolase family.</text>
</comment>
<feature type="domain" description="Enolase C-terminal TIM barrel" evidence="10">
    <location>
        <begin position="272"/>
        <end position="484"/>
    </location>
</feature>
<feature type="region of interest" description="Disordered" evidence="9">
    <location>
        <begin position="461"/>
        <end position="493"/>
    </location>
</feature>
<dbReference type="OrthoDB" id="10009078at2759"/>
<evidence type="ECO:0000256" key="4">
    <source>
        <dbReference type="ARBA" id="ARBA00023152"/>
    </source>
</evidence>